<name>A0ABV5SCX4_9ACTN</name>
<comment type="caution">
    <text evidence="1">The sequence shown here is derived from an EMBL/GenBank/DDBJ whole genome shotgun (WGS) entry which is preliminary data.</text>
</comment>
<gene>
    <name evidence="1" type="ORF">ACFFSA_38215</name>
</gene>
<dbReference type="Proteomes" id="UP001589532">
    <property type="component" value="Unassembled WGS sequence"/>
</dbReference>
<accession>A0ABV5SCX4</accession>
<sequence>MSKARKLTDQELDDVLNSLSRHRIHNALAFLAGYDAEAFAEVAKRMGGGAR</sequence>
<keyword evidence="2" id="KW-1185">Reference proteome</keyword>
<proteinExistence type="predicted"/>
<evidence type="ECO:0000313" key="2">
    <source>
        <dbReference type="Proteomes" id="UP001589532"/>
    </source>
</evidence>
<reference evidence="1 2" key="1">
    <citation type="submission" date="2024-09" db="EMBL/GenBank/DDBJ databases">
        <authorList>
            <person name="Sun Q."/>
            <person name="Mori K."/>
        </authorList>
    </citation>
    <scope>NUCLEOTIDE SEQUENCE [LARGE SCALE GENOMIC DNA]</scope>
    <source>
        <strain evidence="1 2">JCM 3143</strain>
    </source>
</reference>
<dbReference type="RefSeq" id="WP_344998823.1">
    <property type="nucleotide sequence ID" value="NZ_BAAAXV010000009.1"/>
</dbReference>
<organism evidence="1 2">
    <name type="scientific">Nonomuraea helvata</name>
    <dbReference type="NCBI Taxonomy" id="37484"/>
    <lineage>
        <taxon>Bacteria</taxon>
        <taxon>Bacillati</taxon>
        <taxon>Actinomycetota</taxon>
        <taxon>Actinomycetes</taxon>
        <taxon>Streptosporangiales</taxon>
        <taxon>Streptosporangiaceae</taxon>
        <taxon>Nonomuraea</taxon>
    </lineage>
</organism>
<protein>
    <submittedName>
        <fullName evidence="1">Uncharacterized protein</fullName>
    </submittedName>
</protein>
<dbReference type="EMBL" id="JBHMBW010000051">
    <property type="protein sequence ID" value="MFB9628943.1"/>
    <property type="molecule type" value="Genomic_DNA"/>
</dbReference>
<evidence type="ECO:0000313" key="1">
    <source>
        <dbReference type="EMBL" id="MFB9628943.1"/>
    </source>
</evidence>